<name>A0AAW3GJ55_STRSZ</name>
<accession>A0AAW3GJ55</accession>
<dbReference type="EMBL" id="JAUE01000078">
    <property type="protein sequence ID" value="KIS15518.1"/>
    <property type="molecule type" value="Genomic_DNA"/>
</dbReference>
<feature type="signal peptide" evidence="1">
    <location>
        <begin position="1"/>
        <end position="25"/>
    </location>
</feature>
<sequence length="275" mass="29987">MKKKKTVFKILMLMTTILLSVGLVACRKTNITENGDDKPNSKIETVKVKSGNIIPTLSTKTEIKKATDFVVLSEEKGVFKSNIANGEKVKKDQIIGYVNSKEVKSPVNATVHNICEDNEVPKNFPLVTLSYTGFSIDIEADTFLQLLSDSHNYSLKAKFQVQDGIGPEEVMAVVHSSENTTTLQCLIGQDSEVKMGQLVTVVVTSDLKKDVMILPLSVIAGRFKSGMVTKVIGNEKKNVKIELGSTDGSYIEVISGLNVGDEVLALPPNLDPRDN</sequence>
<evidence type="ECO:0000256" key="1">
    <source>
        <dbReference type="SAM" id="SignalP"/>
    </source>
</evidence>
<dbReference type="Proteomes" id="UP000032278">
    <property type="component" value="Unassembled WGS sequence"/>
</dbReference>
<protein>
    <submittedName>
        <fullName evidence="2">Efflux transporter, RND family, MFP subunit</fullName>
    </submittedName>
</protein>
<dbReference type="PROSITE" id="PS51257">
    <property type="entry name" value="PROKAR_LIPOPROTEIN"/>
    <property type="match status" value="1"/>
</dbReference>
<dbReference type="Gene3D" id="2.40.420.20">
    <property type="match status" value="1"/>
</dbReference>
<gene>
    <name evidence="2" type="ORF">AT55_01551</name>
</gene>
<evidence type="ECO:0000313" key="2">
    <source>
        <dbReference type="EMBL" id="KIS15518.1"/>
    </source>
</evidence>
<comment type="caution">
    <text evidence="2">The sequence shown here is derived from an EMBL/GenBank/DDBJ whole genome shotgun (WGS) entry which is preliminary data.</text>
</comment>
<organism evidence="2 3">
    <name type="scientific">Streptococcus equi subsp. zooepidemicus Sz4is</name>
    <dbReference type="NCBI Taxonomy" id="1381082"/>
    <lineage>
        <taxon>Bacteria</taxon>
        <taxon>Bacillati</taxon>
        <taxon>Bacillota</taxon>
        <taxon>Bacilli</taxon>
        <taxon>Lactobacillales</taxon>
        <taxon>Streptococcaceae</taxon>
        <taxon>Streptococcus</taxon>
    </lineage>
</organism>
<feature type="chain" id="PRO_5043419328" evidence="1">
    <location>
        <begin position="26"/>
        <end position="275"/>
    </location>
</feature>
<proteinExistence type="predicted"/>
<keyword evidence="1" id="KW-0732">Signal</keyword>
<evidence type="ECO:0000313" key="3">
    <source>
        <dbReference type="Proteomes" id="UP000032278"/>
    </source>
</evidence>
<dbReference type="RefSeq" id="WP_043037414.1">
    <property type="nucleotide sequence ID" value="NZ_JAUE01000078.1"/>
</dbReference>
<reference evidence="2 3" key="1">
    <citation type="submission" date="2013-11" db="EMBL/GenBank/DDBJ databases">
        <authorList>
            <person name="da Piedade I."/>
            <person name="Tang M.H.E."/>
            <person name="Bojesen A.M."/>
        </authorList>
    </citation>
    <scope>NUCLEOTIDE SEQUENCE [LARGE SCALE GENOMIC DNA]</scope>
    <source>
        <strain evidence="2 3">Sz4is</strain>
    </source>
</reference>
<dbReference type="AlphaFoldDB" id="A0AAW3GJ55"/>